<dbReference type="Pfam" id="PF00169">
    <property type="entry name" value="PH"/>
    <property type="match status" value="1"/>
</dbReference>
<keyword evidence="10" id="KW-1185">Reference proteome</keyword>
<keyword evidence="3 5" id="KW-0862">Zinc</keyword>
<keyword evidence="1 5" id="KW-0479">Metal-binding</keyword>
<dbReference type="AlphaFoldDB" id="A0A0P1KWF5"/>
<dbReference type="GO" id="GO:0005802">
    <property type="term" value="C:trans-Golgi network"/>
    <property type="evidence" value="ECO:0007669"/>
    <property type="project" value="TreeGrafter"/>
</dbReference>
<evidence type="ECO:0000313" key="9">
    <source>
        <dbReference type="EMBL" id="CUS24263.1"/>
    </source>
</evidence>
<dbReference type="InterPro" id="IPR027267">
    <property type="entry name" value="AH/BAR_dom_sf"/>
</dbReference>
<feature type="domain" description="PH" evidence="7">
    <location>
        <begin position="425"/>
        <end position="524"/>
    </location>
</feature>
<protein>
    <recommendedName>
        <fullName evidence="5">ADP-ribosylation factor GTPase-activating protein</fullName>
    </recommendedName>
</protein>
<evidence type="ECO:0000256" key="3">
    <source>
        <dbReference type="ARBA" id="ARBA00022833"/>
    </source>
</evidence>
<dbReference type="InterPro" id="IPR038508">
    <property type="entry name" value="ArfGAP_dom_sf"/>
</dbReference>
<dbReference type="SMART" id="SM00233">
    <property type="entry name" value="PH"/>
    <property type="match status" value="1"/>
</dbReference>
<dbReference type="Proteomes" id="UP000236544">
    <property type="component" value="Unassembled WGS sequence"/>
</dbReference>
<keyword evidence="5" id="KW-0677">Repeat</keyword>
<evidence type="ECO:0000259" key="7">
    <source>
        <dbReference type="PROSITE" id="PS50003"/>
    </source>
</evidence>
<sequence length="846" mass="93177">MGSNTSLLARCGDARPDLVAVEPDGDNAPLNFTLVDSQLALLACGAPTRYRVTVRHSGPTSDLRCGARNVRGSPSYVPLPVQYLSAGDPDVVSASVSIAGLLEAPGLYAVEAVLCKDKAFSAVILVERPLKSERAILPTATQSHTKAQPERASQPADFPQTEPAPSTEHSSQQPGTPPSPQGSPAPFNFPPDGPQFRTLVAQCEGVVPQLRSDLKTCLDRSSRLCDLLATATKELTGLISILQGLDSYSPSLSPHFHKTISALKGSLSSQSQFLSRLARLLQNHFITPTHTYTASLDPKQLTSRHKVYHDQAKLFYSYMGKNLSSADSANLSKKIQFELHRLDFFIYLTGLFNGPAVRKLIYEWSRFSSSVLPNSSSSALLLQETTQYQSDFKVRKAQMSAQREKISRSKSFSDFSAQVSTQPHKVFKEGILWTYKGHGKSSGWHKQWVVLRDSTLSEYSDWKTQGKKLSRSPLSLTFACIKKHENSNYNAFEIITTTGVTRAFRAESKSDLDQWVQLLQIAIGLGTQTPSREELSDKSAPSNIVTSVDNSNIICCDCGGTSQVEWISINLLCVVCIKCSAVHRSLGSHISKVRSLKLDSFSSKEILELLKFVSNKNLNSIYEAELPKRPITSDSGNEQRSAFISDKYVKKRYVAPLQEKEPEAVQKRLNHNLIKSIHLNSIYLLQQCLAQGVNINSVQLDNGETVFQYSLQHYMGTKTEPIFFITEFLLLNGLQVGRLPRDPSSLSKSEYNYWKSKAETNGVYSIKPLGRSASTRETFKNMARIDTSGPSPPSSRQVSSASETSDTGSKRWSIGGAMTLSPPVSASLTPKTRNIKFPKLHGGKSH</sequence>
<organism evidence="9 10">
    <name type="scientific">Lachancea quebecensis</name>
    <dbReference type="NCBI Taxonomy" id="1654605"/>
    <lineage>
        <taxon>Eukaryota</taxon>
        <taxon>Fungi</taxon>
        <taxon>Dikarya</taxon>
        <taxon>Ascomycota</taxon>
        <taxon>Saccharomycotina</taxon>
        <taxon>Saccharomycetes</taxon>
        <taxon>Saccharomycetales</taxon>
        <taxon>Saccharomycetaceae</taxon>
        <taxon>Lachancea</taxon>
    </lineage>
</organism>
<comment type="function">
    <text evidence="5">GTPase-activating protein for the ADP ribosylation factor family.</text>
</comment>
<dbReference type="SUPFAM" id="SSF57863">
    <property type="entry name" value="ArfGap/RecO-like zinc finger"/>
    <property type="match status" value="1"/>
</dbReference>
<feature type="compositionally biased region" description="Basic residues" evidence="6">
    <location>
        <begin position="833"/>
        <end position="846"/>
    </location>
</feature>
<dbReference type="GO" id="GO:0008270">
    <property type="term" value="F:zinc ion binding"/>
    <property type="evidence" value="ECO:0007669"/>
    <property type="project" value="UniProtKB-KW"/>
</dbReference>
<dbReference type="Pfam" id="PF01412">
    <property type="entry name" value="ArfGap"/>
    <property type="match status" value="1"/>
</dbReference>
<comment type="subcellular location">
    <subcellularLocation>
        <location evidence="5">Cytoplasm</location>
    </subcellularLocation>
</comment>
<dbReference type="InterPro" id="IPR045258">
    <property type="entry name" value="ACAP1/2/3-like"/>
</dbReference>
<keyword evidence="5" id="KW-0040">ANK repeat</keyword>
<dbReference type="OrthoDB" id="10266696at2759"/>
<dbReference type="PANTHER" id="PTHR23180">
    <property type="entry name" value="CENTAURIN/ARF"/>
    <property type="match status" value="1"/>
</dbReference>
<proteinExistence type="predicted"/>
<accession>A0A0P1KWF5</accession>
<dbReference type="InterPro" id="IPR001164">
    <property type="entry name" value="ArfGAP_dom"/>
</dbReference>
<feature type="domain" description="Arf-GAP" evidence="8">
    <location>
        <begin position="539"/>
        <end position="661"/>
    </location>
</feature>
<dbReference type="InterPro" id="IPR037278">
    <property type="entry name" value="ARFGAP/RecO"/>
</dbReference>
<evidence type="ECO:0000256" key="2">
    <source>
        <dbReference type="ARBA" id="ARBA00022771"/>
    </source>
</evidence>
<dbReference type="GO" id="GO:0005096">
    <property type="term" value="F:GTPase activator activity"/>
    <property type="evidence" value="ECO:0007669"/>
    <property type="project" value="UniProtKB-KW"/>
</dbReference>
<dbReference type="CDD" id="cd08204">
    <property type="entry name" value="ArfGap"/>
    <property type="match status" value="1"/>
</dbReference>
<feature type="region of interest" description="Disordered" evidence="6">
    <location>
        <begin position="783"/>
        <end position="846"/>
    </location>
</feature>
<dbReference type="CDD" id="cd00821">
    <property type="entry name" value="PH"/>
    <property type="match status" value="1"/>
</dbReference>
<dbReference type="InterPro" id="IPR001849">
    <property type="entry name" value="PH_domain"/>
</dbReference>
<dbReference type="SUPFAM" id="SSF50729">
    <property type="entry name" value="PH domain-like"/>
    <property type="match status" value="1"/>
</dbReference>
<dbReference type="PROSITE" id="PS50003">
    <property type="entry name" value="PH_DOMAIN"/>
    <property type="match status" value="1"/>
</dbReference>
<evidence type="ECO:0000256" key="5">
    <source>
        <dbReference type="RuleBase" id="RU369028"/>
    </source>
</evidence>
<keyword evidence="5" id="KW-0343">GTPase activation</keyword>
<keyword evidence="5" id="KW-0963">Cytoplasm</keyword>
<evidence type="ECO:0000256" key="4">
    <source>
        <dbReference type="PROSITE-ProRule" id="PRU00288"/>
    </source>
</evidence>
<evidence type="ECO:0000256" key="1">
    <source>
        <dbReference type="ARBA" id="ARBA00022723"/>
    </source>
</evidence>
<evidence type="ECO:0000259" key="8">
    <source>
        <dbReference type="PROSITE" id="PS50115"/>
    </source>
</evidence>
<dbReference type="Gene3D" id="1.10.220.150">
    <property type="entry name" value="Arf GTPase activating protein"/>
    <property type="match status" value="1"/>
</dbReference>
<dbReference type="PANTHER" id="PTHR23180:SF160">
    <property type="entry name" value="ADP-RIBOSYLATION FACTOR GTPASE-ACTIVATING PROTEIN EFFECTOR PROTEIN 1"/>
    <property type="match status" value="1"/>
</dbReference>
<dbReference type="GO" id="GO:0005768">
    <property type="term" value="C:endosome"/>
    <property type="evidence" value="ECO:0007669"/>
    <property type="project" value="TreeGrafter"/>
</dbReference>
<dbReference type="InterPro" id="IPR011993">
    <property type="entry name" value="PH-like_dom_sf"/>
</dbReference>
<name>A0A0P1KWF5_9SACH</name>
<dbReference type="SUPFAM" id="SSF103657">
    <property type="entry name" value="BAR/IMD domain-like"/>
    <property type="match status" value="1"/>
</dbReference>
<feature type="compositionally biased region" description="Polar residues" evidence="6">
    <location>
        <begin position="822"/>
        <end position="832"/>
    </location>
</feature>
<keyword evidence="2 4" id="KW-0863">Zinc-finger</keyword>
<dbReference type="Gene3D" id="1.20.1270.60">
    <property type="entry name" value="Arfaptin homology (AH) domain/BAR domain"/>
    <property type="match status" value="1"/>
</dbReference>
<evidence type="ECO:0000256" key="6">
    <source>
        <dbReference type="SAM" id="MobiDB-lite"/>
    </source>
</evidence>
<dbReference type="SMART" id="SM00105">
    <property type="entry name" value="ArfGap"/>
    <property type="match status" value="1"/>
</dbReference>
<dbReference type="EMBL" id="LN890572">
    <property type="protein sequence ID" value="CUS24263.1"/>
    <property type="molecule type" value="Genomic_DNA"/>
</dbReference>
<feature type="compositionally biased region" description="Pro residues" evidence="6">
    <location>
        <begin position="175"/>
        <end position="191"/>
    </location>
</feature>
<feature type="region of interest" description="Disordered" evidence="6">
    <location>
        <begin position="136"/>
        <end position="191"/>
    </location>
</feature>
<dbReference type="PROSITE" id="PS50115">
    <property type="entry name" value="ARFGAP"/>
    <property type="match status" value="1"/>
</dbReference>
<gene>
    <name evidence="9" type="ORF">LAQU0_S15e00606g</name>
</gene>
<dbReference type="GO" id="GO:0006891">
    <property type="term" value="P:intra-Golgi vesicle-mediated transport"/>
    <property type="evidence" value="ECO:0007669"/>
    <property type="project" value="TreeGrafter"/>
</dbReference>
<dbReference type="Gene3D" id="2.30.29.30">
    <property type="entry name" value="Pleckstrin-homology domain (PH domain)/Phosphotyrosine-binding domain (PTB)"/>
    <property type="match status" value="1"/>
</dbReference>
<evidence type="ECO:0000313" key="10">
    <source>
        <dbReference type="Proteomes" id="UP000236544"/>
    </source>
</evidence>
<reference evidence="10" key="1">
    <citation type="submission" date="2015-10" db="EMBL/GenBank/DDBJ databases">
        <authorList>
            <person name="Devillers H."/>
        </authorList>
    </citation>
    <scope>NUCLEOTIDE SEQUENCE [LARGE SCALE GENOMIC DNA]</scope>
</reference>